<sequence>MASSSIRFAIVLLLHVILLVQLLPVHSDDEDDHLLQGINSFRQSANVPPLAKHDNADCLAEEIADELEHRPCASNTASNTQLANYQSLIRKCKIDINTTTDGVILPVCVPDRVAPLVLTNYTESQNSGYLNNSRYTGVGMAHEDDWTVLVLATNTPGGSFANKACLLNIITSNHLVSLFLGVFLAFVG</sequence>
<proteinExistence type="predicted"/>
<dbReference type="OrthoDB" id="753138at2759"/>
<comment type="caution">
    <text evidence="4">The sequence shown here is derived from an EMBL/GenBank/DDBJ whole genome shotgun (WGS) entry which is preliminary data.</text>
</comment>
<accession>A0A8S0QJ93</accession>
<evidence type="ECO:0000313" key="5">
    <source>
        <dbReference type="Proteomes" id="UP000594638"/>
    </source>
</evidence>
<protein>
    <submittedName>
        <fullName evidence="4">Uncharacterized GPI-anchored At3g06035-like</fullName>
    </submittedName>
</protein>
<gene>
    <name evidence="4" type="ORF">OLEA9_A107746</name>
</gene>
<keyword evidence="1" id="KW-0812">Transmembrane</keyword>
<keyword evidence="1" id="KW-0472">Membrane</keyword>
<organism evidence="4 5">
    <name type="scientific">Olea europaea subsp. europaea</name>
    <dbReference type="NCBI Taxonomy" id="158383"/>
    <lineage>
        <taxon>Eukaryota</taxon>
        <taxon>Viridiplantae</taxon>
        <taxon>Streptophyta</taxon>
        <taxon>Embryophyta</taxon>
        <taxon>Tracheophyta</taxon>
        <taxon>Spermatophyta</taxon>
        <taxon>Magnoliopsida</taxon>
        <taxon>eudicotyledons</taxon>
        <taxon>Gunneridae</taxon>
        <taxon>Pentapetalae</taxon>
        <taxon>asterids</taxon>
        <taxon>lamiids</taxon>
        <taxon>Lamiales</taxon>
        <taxon>Oleaceae</taxon>
        <taxon>Oleeae</taxon>
        <taxon>Olea</taxon>
    </lineage>
</organism>
<keyword evidence="2" id="KW-0732">Signal</keyword>
<feature type="domain" description="Uncharacterized GPI-anchored protein At5g19230-like" evidence="3">
    <location>
        <begin position="31"/>
        <end position="151"/>
    </location>
</feature>
<dbReference type="EMBL" id="CACTIH010001896">
    <property type="protein sequence ID" value="CAA2968006.1"/>
    <property type="molecule type" value="Genomic_DNA"/>
</dbReference>
<evidence type="ECO:0000256" key="2">
    <source>
        <dbReference type="SAM" id="SignalP"/>
    </source>
</evidence>
<dbReference type="PANTHER" id="PTHR33976:SF2">
    <property type="entry name" value="GLYCOPROTEIN MEMBRANE GPI-ANCHORED"/>
    <property type="match status" value="1"/>
</dbReference>
<name>A0A8S0QJ93_OLEEU</name>
<dbReference type="Gramene" id="OE9A107746T1">
    <property type="protein sequence ID" value="OE9A107746C1"/>
    <property type="gene ID" value="OE9A107746"/>
</dbReference>
<dbReference type="InterPro" id="IPR045285">
    <property type="entry name" value="At5g19230-like"/>
</dbReference>
<reference evidence="4 5" key="1">
    <citation type="submission" date="2019-12" db="EMBL/GenBank/DDBJ databases">
        <authorList>
            <person name="Alioto T."/>
            <person name="Alioto T."/>
            <person name="Gomez Garrido J."/>
        </authorList>
    </citation>
    <scope>NUCLEOTIDE SEQUENCE [LARGE SCALE GENOMIC DNA]</scope>
</reference>
<dbReference type="Proteomes" id="UP000594638">
    <property type="component" value="Unassembled WGS sequence"/>
</dbReference>
<dbReference type="PANTHER" id="PTHR33976">
    <property type="entry name" value="OS07G0645000 PROTEIN"/>
    <property type="match status" value="1"/>
</dbReference>
<evidence type="ECO:0000313" key="4">
    <source>
        <dbReference type="EMBL" id="CAA2968006.1"/>
    </source>
</evidence>
<keyword evidence="5" id="KW-1185">Reference proteome</keyword>
<dbReference type="InterPro" id="IPR059083">
    <property type="entry name" value="At5g19230_dom"/>
</dbReference>
<dbReference type="Pfam" id="PF25884">
    <property type="entry name" value="At5g19230"/>
    <property type="match status" value="1"/>
</dbReference>
<feature type="chain" id="PRO_5035887954" evidence="2">
    <location>
        <begin position="28"/>
        <end position="188"/>
    </location>
</feature>
<feature type="signal peptide" evidence="2">
    <location>
        <begin position="1"/>
        <end position="27"/>
    </location>
</feature>
<feature type="transmembrane region" description="Helical" evidence="1">
    <location>
        <begin position="166"/>
        <end position="187"/>
    </location>
</feature>
<keyword evidence="1" id="KW-1133">Transmembrane helix</keyword>
<evidence type="ECO:0000256" key="1">
    <source>
        <dbReference type="SAM" id="Phobius"/>
    </source>
</evidence>
<evidence type="ECO:0000259" key="3">
    <source>
        <dbReference type="Pfam" id="PF25884"/>
    </source>
</evidence>
<dbReference type="AlphaFoldDB" id="A0A8S0QJ93"/>